<organism evidence="6 7">
    <name type="scientific">Ileibacterium valens</name>
    <dbReference type="NCBI Taxonomy" id="1862668"/>
    <lineage>
        <taxon>Bacteria</taxon>
        <taxon>Bacillati</taxon>
        <taxon>Bacillota</taxon>
        <taxon>Erysipelotrichia</taxon>
        <taxon>Erysipelotrichales</taxon>
        <taxon>Erysipelotrichaceae</taxon>
        <taxon>Ileibacterium</taxon>
    </lineage>
</organism>
<dbReference type="Proteomes" id="UP000186341">
    <property type="component" value="Unassembled WGS sequence"/>
</dbReference>
<dbReference type="InterPro" id="IPR014710">
    <property type="entry name" value="RmlC-like_jellyroll"/>
</dbReference>
<keyword evidence="3" id="KW-0804">Transcription</keyword>
<evidence type="ECO:0008006" key="8">
    <source>
        <dbReference type="Google" id="ProtNLM"/>
    </source>
</evidence>
<dbReference type="PANTHER" id="PTHR24567">
    <property type="entry name" value="CRP FAMILY TRANSCRIPTIONAL REGULATORY PROTEIN"/>
    <property type="match status" value="1"/>
</dbReference>
<dbReference type="SUPFAM" id="SSF46785">
    <property type="entry name" value="Winged helix' DNA-binding domain"/>
    <property type="match status" value="1"/>
</dbReference>
<proteinExistence type="predicted"/>
<evidence type="ECO:0000256" key="3">
    <source>
        <dbReference type="ARBA" id="ARBA00023163"/>
    </source>
</evidence>
<dbReference type="Pfam" id="PF00027">
    <property type="entry name" value="cNMP_binding"/>
    <property type="match status" value="1"/>
</dbReference>
<evidence type="ECO:0000313" key="6">
    <source>
        <dbReference type="EMBL" id="OLU36515.1"/>
    </source>
</evidence>
<comment type="caution">
    <text evidence="6">The sequence shown here is derived from an EMBL/GenBank/DDBJ whole genome shotgun (WGS) entry which is preliminary data.</text>
</comment>
<dbReference type="SMART" id="SM00419">
    <property type="entry name" value="HTH_CRP"/>
    <property type="match status" value="1"/>
</dbReference>
<dbReference type="PROSITE" id="PS51063">
    <property type="entry name" value="HTH_CRP_2"/>
    <property type="match status" value="1"/>
</dbReference>
<dbReference type="GO" id="GO:0003677">
    <property type="term" value="F:DNA binding"/>
    <property type="evidence" value="ECO:0007669"/>
    <property type="project" value="UniProtKB-KW"/>
</dbReference>
<evidence type="ECO:0000256" key="2">
    <source>
        <dbReference type="ARBA" id="ARBA00023125"/>
    </source>
</evidence>
<protein>
    <recommendedName>
        <fullName evidence="8">Crp/Fnr family transcriptional regulator</fullName>
    </recommendedName>
</protein>
<dbReference type="OrthoDB" id="8254501at2"/>
<dbReference type="GO" id="GO:0005829">
    <property type="term" value="C:cytosol"/>
    <property type="evidence" value="ECO:0007669"/>
    <property type="project" value="TreeGrafter"/>
</dbReference>
<gene>
    <name evidence="6" type="ORF">BO222_12395</name>
</gene>
<dbReference type="PROSITE" id="PS50042">
    <property type="entry name" value="CNMP_BINDING_3"/>
    <property type="match status" value="1"/>
</dbReference>
<sequence length="218" mass="24534">MKYSKFKKNLLPALEKIGSIRKYDPSQMIYFQNEDQNRLFFVKKGRVRAFFTSDSGHEMTLEVIGEGRIFGENTLLSKNGRLNSVEAITPTELISCSIEQLLPLLQKYPDLLSSVFELMAATIANLSRQVLRLSFMSAPARVADFLLQVSEDPDPSLEIKNGVLPYTHLDVACSVNLNRTTVSRILKDFERKKLIAAGYKTIQILDSKGLALEAEAEE</sequence>
<dbReference type="SUPFAM" id="SSF51206">
    <property type="entry name" value="cAMP-binding domain-like"/>
    <property type="match status" value="1"/>
</dbReference>
<dbReference type="GeneID" id="82203925"/>
<dbReference type="InterPro" id="IPR050397">
    <property type="entry name" value="Env_Response_Regulators"/>
</dbReference>
<dbReference type="PANTHER" id="PTHR24567:SF74">
    <property type="entry name" value="HTH-TYPE TRANSCRIPTIONAL REGULATOR ARCR"/>
    <property type="match status" value="1"/>
</dbReference>
<dbReference type="GO" id="GO:0003700">
    <property type="term" value="F:DNA-binding transcription factor activity"/>
    <property type="evidence" value="ECO:0007669"/>
    <property type="project" value="TreeGrafter"/>
</dbReference>
<dbReference type="RefSeq" id="WP_075821069.1">
    <property type="nucleotide sequence ID" value="NZ_CAJUTZ010000008.1"/>
</dbReference>
<keyword evidence="7" id="KW-1185">Reference proteome</keyword>
<reference evidence="6 7" key="1">
    <citation type="submission" date="2016-11" db="EMBL/GenBank/DDBJ databases">
        <title>Description of two novel members of the family Erysipelotrichaceae: Ileibacterium lipovorans gen. nov., sp. nov. and Dubosiella newyorkensis, gen. nov., sp. nov.</title>
        <authorList>
            <person name="Cox L.M."/>
            <person name="Sohn J."/>
            <person name="Tyrrell K.L."/>
            <person name="Citron D.M."/>
            <person name="Lawson P.A."/>
            <person name="Patel N.B."/>
            <person name="Iizumi T."/>
            <person name="Perez-Perez G.I."/>
            <person name="Goldstein E.J."/>
            <person name="Blaser M.J."/>
        </authorList>
    </citation>
    <scope>NUCLEOTIDE SEQUENCE [LARGE SCALE GENOMIC DNA]</scope>
    <source>
        <strain evidence="6 7">NYU-BL-A3</strain>
    </source>
</reference>
<keyword evidence="2" id="KW-0238">DNA-binding</keyword>
<dbReference type="CDD" id="cd00038">
    <property type="entry name" value="CAP_ED"/>
    <property type="match status" value="1"/>
</dbReference>
<evidence type="ECO:0000313" key="7">
    <source>
        <dbReference type="Proteomes" id="UP000186341"/>
    </source>
</evidence>
<keyword evidence="1" id="KW-0805">Transcription regulation</keyword>
<feature type="domain" description="Cyclic nucleotide-binding" evidence="4">
    <location>
        <begin position="21"/>
        <end position="122"/>
    </location>
</feature>
<evidence type="ECO:0000259" key="5">
    <source>
        <dbReference type="PROSITE" id="PS51063"/>
    </source>
</evidence>
<dbReference type="InterPro" id="IPR018490">
    <property type="entry name" value="cNMP-bd_dom_sf"/>
</dbReference>
<dbReference type="SMART" id="SM00100">
    <property type="entry name" value="cNMP"/>
    <property type="match status" value="1"/>
</dbReference>
<dbReference type="InterPro" id="IPR000595">
    <property type="entry name" value="cNMP-bd_dom"/>
</dbReference>
<feature type="domain" description="HTH crp-type" evidence="5">
    <location>
        <begin position="136"/>
        <end position="208"/>
    </location>
</feature>
<name>A0A1U7NCX5_9FIRM</name>
<dbReference type="InterPro" id="IPR036390">
    <property type="entry name" value="WH_DNA-bd_sf"/>
</dbReference>
<dbReference type="AlphaFoldDB" id="A0A1U7NCX5"/>
<evidence type="ECO:0000259" key="4">
    <source>
        <dbReference type="PROSITE" id="PS50042"/>
    </source>
</evidence>
<dbReference type="Gene3D" id="2.60.120.10">
    <property type="entry name" value="Jelly Rolls"/>
    <property type="match status" value="1"/>
</dbReference>
<evidence type="ECO:0000256" key="1">
    <source>
        <dbReference type="ARBA" id="ARBA00023015"/>
    </source>
</evidence>
<dbReference type="InterPro" id="IPR012318">
    <property type="entry name" value="HTH_CRP"/>
</dbReference>
<dbReference type="Pfam" id="PF13545">
    <property type="entry name" value="HTH_Crp_2"/>
    <property type="match status" value="1"/>
</dbReference>
<dbReference type="EMBL" id="MPJW01000271">
    <property type="protein sequence ID" value="OLU36515.1"/>
    <property type="molecule type" value="Genomic_DNA"/>
</dbReference>
<accession>A0A1U7NCX5</accession>